<evidence type="ECO:0000313" key="5">
    <source>
        <dbReference type="Proteomes" id="UP000800200"/>
    </source>
</evidence>
<protein>
    <recommendedName>
        <fullName evidence="3">Protein kinase domain-containing protein</fullName>
    </recommendedName>
</protein>
<gene>
    <name evidence="4" type="ORF">K469DRAFT_461377</name>
</gene>
<dbReference type="PANTHER" id="PTHR45832">
    <property type="entry name" value="SERINE/THREONINE-PROTEIN KINASE SAMKA-RELATED-RELATED"/>
    <property type="match status" value="1"/>
</dbReference>
<feature type="domain" description="Protein kinase" evidence="3">
    <location>
        <begin position="1"/>
        <end position="188"/>
    </location>
</feature>
<name>A0A6A6DFH4_9PEZI</name>
<dbReference type="Pfam" id="PF00069">
    <property type="entry name" value="Pkinase"/>
    <property type="match status" value="1"/>
</dbReference>
<dbReference type="GO" id="GO:0004672">
    <property type="term" value="F:protein kinase activity"/>
    <property type="evidence" value="ECO:0007669"/>
    <property type="project" value="InterPro"/>
</dbReference>
<dbReference type="InterPro" id="IPR051931">
    <property type="entry name" value="PAK3-like"/>
</dbReference>
<dbReference type="SUPFAM" id="SSF56112">
    <property type="entry name" value="Protein kinase-like (PK-like)"/>
    <property type="match status" value="1"/>
</dbReference>
<keyword evidence="5" id="KW-1185">Reference proteome</keyword>
<evidence type="ECO:0000313" key="4">
    <source>
        <dbReference type="EMBL" id="KAF2178254.1"/>
    </source>
</evidence>
<dbReference type="Proteomes" id="UP000800200">
    <property type="component" value="Unassembled WGS sequence"/>
</dbReference>
<keyword evidence="1" id="KW-0547">Nucleotide-binding</keyword>
<sequence length="188" mass="21129">SPWNHYQSGYSLELGGPIAVVRKVPATKDLFTMRSFSSSGADKKLYMLRQLKHPNLLASIEVFSFQDTYYLISEHAEISCEEFIVARPDEIQLAAIIRQMNAISYLVTQNLTHGAITCSNILLTKDGVVKIANWESCTKRSSENDFEDVKALGQVMKQLMEMGTENGRLGLQQPFNWSTEAVDFLSLT</sequence>
<organism evidence="4 5">
    <name type="scientific">Zopfia rhizophila CBS 207.26</name>
    <dbReference type="NCBI Taxonomy" id="1314779"/>
    <lineage>
        <taxon>Eukaryota</taxon>
        <taxon>Fungi</taxon>
        <taxon>Dikarya</taxon>
        <taxon>Ascomycota</taxon>
        <taxon>Pezizomycotina</taxon>
        <taxon>Dothideomycetes</taxon>
        <taxon>Dothideomycetes incertae sedis</taxon>
        <taxon>Zopfiaceae</taxon>
        <taxon>Zopfia</taxon>
    </lineage>
</organism>
<proteinExistence type="predicted"/>
<evidence type="ECO:0000256" key="1">
    <source>
        <dbReference type="ARBA" id="ARBA00022741"/>
    </source>
</evidence>
<dbReference type="InterPro" id="IPR000719">
    <property type="entry name" value="Prot_kinase_dom"/>
</dbReference>
<dbReference type="GO" id="GO:0005524">
    <property type="term" value="F:ATP binding"/>
    <property type="evidence" value="ECO:0007669"/>
    <property type="project" value="UniProtKB-KW"/>
</dbReference>
<dbReference type="Gene3D" id="1.10.510.10">
    <property type="entry name" value="Transferase(Phosphotransferase) domain 1"/>
    <property type="match status" value="1"/>
</dbReference>
<accession>A0A6A6DFH4</accession>
<feature type="non-terminal residue" evidence="4">
    <location>
        <position position="188"/>
    </location>
</feature>
<keyword evidence="2" id="KW-0067">ATP-binding</keyword>
<reference evidence="4" key="1">
    <citation type="journal article" date="2020" name="Stud. Mycol.">
        <title>101 Dothideomycetes genomes: a test case for predicting lifestyles and emergence of pathogens.</title>
        <authorList>
            <person name="Haridas S."/>
            <person name="Albert R."/>
            <person name="Binder M."/>
            <person name="Bloem J."/>
            <person name="Labutti K."/>
            <person name="Salamov A."/>
            <person name="Andreopoulos B."/>
            <person name="Baker S."/>
            <person name="Barry K."/>
            <person name="Bills G."/>
            <person name="Bluhm B."/>
            <person name="Cannon C."/>
            <person name="Castanera R."/>
            <person name="Culley D."/>
            <person name="Daum C."/>
            <person name="Ezra D."/>
            <person name="Gonzalez J."/>
            <person name="Henrissat B."/>
            <person name="Kuo A."/>
            <person name="Liang C."/>
            <person name="Lipzen A."/>
            <person name="Lutzoni F."/>
            <person name="Magnuson J."/>
            <person name="Mondo S."/>
            <person name="Nolan M."/>
            <person name="Ohm R."/>
            <person name="Pangilinan J."/>
            <person name="Park H.-J."/>
            <person name="Ramirez L."/>
            <person name="Alfaro M."/>
            <person name="Sun H."/>
            <person name="Tritt A."/>
            <person name="Yoshinaga Y."/>
            <person name="Zwiers L.-H."/>
            <person name="Turgeon B."/>
            <person name="Goodwin S."/>
            <person name="Spatafora J."/>
            <person name="Crous P."/>
            <person name="Grigoriev I."/>
        </authorList>
    </citation>
    <scope>NUCLEOTIDE SEQUENCE</scope>
    <source>
        <strain evidence="4">CBS 207.26</strain>
    </source>
</reference>
<dbReference type="InterPro" id="IPR011009">
    <property type="entry name" value="Kinase-like_dom_sf"/>
</dbReference>
<dbReference type="PANTHER" id="PTHR45832:SF16">
    <property type="entry name" value="SERINE_THREONINE-PROTEIN KINASE STE20-LIKE-RELATED"/>
    <property type="match status" value="1"/>
</dbReference>
<dbReference type="PROSITE" id="PS50011">
    <property type="entry name" value="PROTEIN_KINASE_DOM"/>
    <property type="match status" value="1"/>
</dbReference>
<evidence type="ECO:0000259" key="3">
    <source>
        <dbReference type="PROSITE" id="PS50011"/>
    </source>
</evidence>
<dbReference type="EMBL" id="ML994676">
    <property type="protein sequence ID" value="KAF2178254.1"/>
    <property type="molecule type" value="Genomic_DNA"/>
</dbReference>
<evidence type="ECO:0000256" key="2">
    <source>
        <dbReference type="ARBA" id="ARBA00022840"/>
    </source>
</evidence>
<feature type="non-terminal residue" evidence="4">
    <location>
        <position position="1"/>
    </location>
</feature>
<dbReference type="AlphaFoldDB" id="A0A6A6DFH4"/>
<dbReference type="OrthoDB" id="3738511at2759"/>